<sequence>MDVHARVGLNVQRLRRERRFSQEELAFHSGLTRGYLSAIEAGQRNATLRILDKLTQALGVDISELFVRPPGDFPIEVPKSKKINNSAP</sequence>
<name>A0ABQ6CIJ1_9HYPH</name>
<dbReference type="InterPro" id="IPR050807">
    <property type="entry name" value="TransReg_Diox_bact_type"/>
</dbReference>
<evidence type="ECO:0000256" key="1">
    <source>
        <dbReference type="ARBA" id="ARBA00023125"/>
    </source>
</evidence>
<dbReference type="RefSeq" id="WP_284310883.1">
    <property type="nucleotide sequence ID" value="NZ_BSPC01000008.1"/>
</dbReference>
<evidence type="ECO:0000313" key="3">
    <source>
        <dbReference type="EMBL" id="GLS18051.1"/>
    </source>
</evidence>
<dbReference type="PROSITE" id="PS50943">
    <property type="entry name" value="HTH_CROC1"/>
    <property type="match status" value="1"/>
</dbReference>
<comment type="caution">
    <text evidence="3">The sequence shown here is derived from an EMBL/GenBank/DDBJ whole genome shotgun (WGS) entry which is preliminary data.</text>
</comment>
<accession>A0ABQ6CIJ1</accession>
<dbReference type="PANTHER" id="PTHR46797:SF1">
    <property type="entry name" value="METHYLPHOSPHONATE SYNTHASE"/>
    <property type="match status" value="1"/>
</dbReference>
<dbReference type="PANTHER" id="PTHR46797">
    <property type="entry name" value="HTH-TYPE TRANSCRIPTIONAL REGULATOR"/>
    <property type="match status" value="1"/>
</dbReference>
<dbReference type="Proteomes" id="UP001156882">
    <property type="component" value="Unassembled WGS sequence"/>
</dbReference>
<keyword evidence="1" id="KW-0238">DNA-binding</keyword>
<dbReference type="Pfam" id="PF01381">
    <property type="entry name" value="HTH_3"/>
    <property type="match status" value="1"/>
</dbReference>
<dbReference type="InterPro" id="IPR001387">
    <property type="entry name" value="Cro/C1-type_HTH"/>
</dbReference>
<keyword evidence="4" id="KW-1185">Reference proteome</keyword>
<dbReference type="SMART" id="SM00530">
    <property type="entry name" value="HTH_XRE"/>
    <property type="match status" value="1"/>
</dbReference>
<dbReference type="CDD" id="cd00093">
    <property type="entry name" value="HTH_XRE"/>
    <property type="match status" value="1"/>
</dbReference>
<feature type="domain" description="HTH cro/C1-type" evidence="2">
    <location>
        <begin position="11"/>
        <end position="65"/>
    </location>
</feature>
<dbReference type="InterPro" id="IPR010982">
    <property type="entry name" value="Lambda_DNA-bd_dom_sf"/>
</dbReference>
<dbReference type="Gene3D" id="1.10.260.40">
    <property type="entry name" value="lambda repressor-like DNA-binding domains"/>
    <property type="match status" value="1"/>
</dbReference>
<protein>
    <recommendedName>
        <fullName evidence="2">HTH cro/C1-type domain-containing protein</fullName>
    </recommendedName>
</protein>
<dbReference type="EMBL" id="BSPC01000008">
    <property type="protein sequence ID" value="GLS18051.1"/>
    <property type="molecule type" value="Genomic_DNA"/>
</dbReference>
<proteinExistence type="predicted"/>
<gene>
    <name evidence="3" type="ORF">GCM10007874_10670</name>
</gene>
<dbReference type="SUPFAM" id="SSF47413">
    <property type="entry name" value="lambda repressor-like DNA-binding domains"/>
    <property type="match status" value="1"/>
</dbReference>
<evidence type="ECO:0000259" key="2">
    <source>
        <dbReference type="PROSITE" id="PS50943"/>
    </source>
</evidence>
<organism evidence="3 4">
    <name type="scientific">Labrys miyagiensis</name>
    <dbReference type="NCBI Taxonomy" id="346912"/>
    <lineage>
        <taxon>Bacteria</taxon>
        <taxon>Pseudomonadati</taxon>
        <taxon>Pseudomonadota</taxon>
        <taxon>Alphaproteobacteria</taxon>
        <taxon>Hyphomicrobiales</taxon>
        <taxon>Xanthobacteraceae</taxon>
        <taxon>Labrys</taxon>
    </lineage>
</organism>
<evidence type="ECO:0000313" key="4">
    <source>
        <dbReference type="Proteomes" id="UP001156882"/>
    </source>
</evidence>
<reference evidence="4" key="1">
    <citation type="journal article" date="2019" name="Int. J. Syst. Evol. Microbiol.">
        <title>The Global Catalogue of Microorganisms (GCM) 10K type strain sequencing project: providing services to taxonomists for standard genome sequencing and annotation.</title>
        <authorList>
            <consortium name="The Broad Institute Genomics Platform"/>
            <consortium name="The Broad Institute Genome Sequencing Center for Infectious Disease"/>
            <person name="Wu L."/>
            <person name="Ma J."/>
        </authorList>
    </citation>
    <scope>NUCLEOTIDE SEQUENCE [LARGE SCALE GENOMIC DNA]</scope>
    <source>
        <strain evidence="4">NBRC 101365</strain>
    </source>
</reference>